<dbReference type="RefSeq" id="WP_015851394.1">
    <property type="nucleotide sequence ID" value="NC_012881.1"/>
</dbReference>
<evidence type="ECO:0000259" key="3">
    <source>
        <dbReference type="PROSITE" id="PS50801"/>
    </source>
</evidence>
<dbReference type="GO" id="GO:0043856">
    <property type="term" value="F:anti-sigma factor antagonist activity"/>
    <property type="evidence" value="ECO:0007669"/>
    <property type="project" value="InterPro"/>
</dbReference>
<feature type="domain" description="STAS" evidence="3">
    <location>
        <begin position="31"/>
        <end position="132"/>
    </location>
</feature>
<dbReference type="Pfam" id="PF01740">
    <property type="entry name" value="STAS"/>
    <property type="match status" value="1"/>
</dbReference>
<proteinExistence type="inferred from homology"/>
<dbReference type="SUPFAM" id="SSF52091">
    <property type="entry name" value="SpoIIaa-like"/>
    <property type="match status" value="1"/>
</dbReference>
<organism evidence="4 5">
    <name type="scientific">Maridesulfovibrio salexigens (strain ATCC 14822 / DSM 2638 / NCIMB 8403 / VKM B-1763)</name>
    <name type="common">Desulfovibrio salexigens</name>
    <dbReference type="NCBI Taxonomy" id="526222"/>
    <lineage>
        <taxon>Bacteria</taxon>
        <taxon>Pseudomonadati</taxon>
        <taxon>Thermodesulfobacteriota</taxon>
        <taxon>Desulfovibrionia</taxon>
        <taxon>Desulfovibrionales</taxon>
        <taxon>Desulfovibrionaceae</taxon>
        <taxon>Maridesulfovibrio</taxon>
    </lineage>
</organism>
<dbReference type="KEGG" id="dsa:Desal_1514"/>
<accession>C6BSA0</accession>
<dbReference type="OrthoDB" id="254943at2"/>
<dbReference type="InterPro" id="IPR003658">
    <property type="entry name" value="Anti-sigma_ant"/>
</dbReference>
<dbReference type="Proteomes" id="UP000002601">
    <property type="component" value="Chromosome"/>
</dbReference>
<gene>
    <name evidence="4" type="ordered locus">Desal_1514</name>
</gene>
<evidence type="ECO:0000256" key="1">
    <source>
        <dbReference type="ARBA" id="ARBA00009013"/>
    </source>
</evidence>
<dbReference type="EMBL" id="CP001649">
    <property type="protein sequence ID" value="ACS79576.1"/>
    <property type="molecule type" value="Genomic_DNA"/>
</dbReference>
<comment type="similarity">
    <text evidence="1 2">Belongs to the anti-sigma-factor antagonist family.</text>
</comment>
<dbReference type="PANTHER" id="PTHR33495">
    <property type="entry name" value="ANTI-SIGMA FACTOR ANTAGONIST TM_1081-RELATED-RELATED"/>
    <property type="match status" value="1"/>
</dbReference>
<evidence type="ECO:0000256" key="2">
    <source>
        <dbReference type="RuleBase" id="RU003749"/>
    </source>
</evidence>
<name>C6BSA0_MARSD</name>
<dbReference type="CDD" id="cd07043">
    <property type="entry name" value="STAS_anti-anti-sigma_factors"/>
    <property type="match status" value="1"/>
</dbReference>
<dbReference type="AlphaFoldDB" id="C6BSA0"/>
<reference evidence="4 5" key="1">
    <citation type="submission" date="2009-06" db="EMBL/GenBank/DDBJ databases">
        <title>Complete sequence of Desulfovibrio salexigens DSM 2638.</title>
        <authorList>
            <consortium name="US DOE Joint Genome Institute"/>
            <person name="Lucas S."/>
            <person name="Copeland A."/>
            <person name="Lapidus A."/>
            <person name="Glavina del Rio T."/>
            <person name="Tice H."/>
            <person name="Bruce D."/>
            <person name="Goodwin L."/>
            <person name="Pitluck S."/>
            <person name="Munk A.C."/>
            <person name="Brettin T."/>
            <person name="Detter J.C."/>
            <person name="Han C."/>
            <person name="Tapia R."/>
            <person name="Larimer F."/>
            <person name="Land M."/>
            <person name="Hauser L."/>
            <person name="Kyrpides N."/>
            <person name="Anderson I."/>
            <person name="Wall J.D."/>
            <person name="Arkin A.P."/>
            <person name="Dehal P."/>
            <person name="Chivian D."/>
            <person name="Giles B."/>
            <person name="Hazen T.C."/>
        </authorList>
    </citation>
    <scope>NUCLEOTIDE SEQUENCE [LARGE SCALE GENOMIC DNA]</scope>
    <source>
        <strain evidence="5">ATCC 14822 / DSM 2638 / NCIMB 8403 / VKM B-1763</strain>
    </source>
</reference>
<dbReference type="InterPro" id="IPR002645">
    <property type="entry name" value="STAS_dom"/>
</dbReference>
<dbReference type="InterPro" id="IPR036513">
    <property type="entry name" value="STAS_dom_sf"/>
</dbReference>
<dbReference type="PANTHER" id="PTHR33495:SF2">
    <property type="entry name" value="ANTI-SIGMA FACTOR ANTAGONIST TM_1081-RELATED"/>
    <property type="match status" value="1"/>
</dbReference>
<dbReference type="PROSITE" id="PS50801">
    <property type="entry name" value="STAS"/>
    <property type="match status" value="1"/>
</dbReference>
<dbReference type="NCBIfam" id="TIGR00377">
    <property type="entry name" value="ant_ant_sig"/>
    <property type="match status" value="1"/>
</dbReference>
<dbReference type="HOGENOM" id="CLU_141517_0_0_7"/>
<protein>
    <recommendedName>
        <fullName evidence="2">Anti-sigma factor antagonist</fullName>
    </recommendedName>
</protein>
<sequence>MRNFNGVTDDYVSRQDEMEPVQFDFTENWIEDIVVLSPKGSLNTATVSLFRDQLYNLSRDEGCKIVMSCSNVESIDSVGLGVMIAAHKKADDYGGKIVFCDLSDFIFKNMKMLHMDKYLNFSPNVDSALGDFNW</sequence>
<keyword evidence="5" id="KW-1185">Reference proteome</keyword>
<evidence type="ECO:0000313" key="5">
    <source>
        <dbReference type="Proteomes" id="UP000002601"/>
    </source>
</evidence>
<dbReference type="STRING" id="526222.Desal_1514"/>
<evidence type="ECO:0000313" key="4">
    <source>
        <dbReference type="EMBL" id="ACS79576.1"/>
    </source>
</evidence>
<dbReference type="Gene3D" id="3.30.750.24">
    <property type="entry name" value="STAS domain"/>
    <property type="match status" value="1"/>
</dbReference>